<protein>
    <submittedName>
        <fullName evidence="2">Uncharacterized protein</fullName>
    </submittedName>
</protein>
<feature type="transmembrane region" description="Helical" evidence="1">
    <location>
        <begin position="20"/>
        <end position="41"/>
    </location>
</feature>
<comment type="caution">
    <text evidence="2">The sequence shown here is derived from an EMBL/GenBank/DDBJ whole genome shotgun (WGS) entry which is preliminary data.</text>
</comment>
<keyword evidence="1" id="KW-0472">Membrane</keyword>
<keyword evidence="1" id="KW-1133">Transmembrane helix</keyword>
<evidence type="ECO:0000256" key="1">
    <source>
        <dbReference type="SAM" id="Phobius"/>
    </source>
</evidence>
<reference evidence="2 3" key="1">
    <citation type="submission" date="2019-03" db="EMBL/GenBank/DDBJ databases">
        <title>Genomic analyses of the natural microbiome of Caenorhabditis elegans.</title>
        <authorList>
            <person name="Samuel B."/>
        </authorList>
    </citation>
    <scope>NUCLEOTIDE SEQUENCE [LARGE SCALE GENOMIC DNA]</scope>
    <source>
        <strain evidence="2 3">JUb102</strain>
    </source>
</reference>
<organism evidence="2 3">
    <name type="scientific">Providencia alcalifaciens</name>
    <dbReference type="NCBI Taxonomy" id="126385"/>
    <lineage>
        <taxon>Bacteria</taxon>
        <taxon>Pseudomonadati</taxon>
        <taxon>Pseudomonadota</taxon>
        <taxon>Gammaproteobacteria</taxon>
        <taxon>Enterobacterales</taxon>
        <taxon>Morganellaceae</taxon>
        <taxon>Providencia</taxon>
    </lineage>
</organism>
<accession>A0A4R3NMJ6</accession>
<feature type="transmembrane region" description="Helical" evidence="1">
    <location>
        <begin position="96"/>
        <end position="116"/>
    </location>
</feature>
<keyword evidence="1" id="KW-0812">Transmembrane</keyword>
<dbReference type="EMBL" id="SMAS01000003">
    <property type="protein sequence ID" value="TCT35550.1"/>
    <property type="molecule type" value="Genomic_DNA"/>
</dbReference>
<dbReference type="RefSeq" id="WP_243698974.1">
    <property type="nucleotide sequence ID" value="NZ_SMAS01000003.1"/>
</dbReference>
<feature type="transmembrane region" description="Helical" evidence="1">
    <location>
        <begin position="61"/>
        <end position="84"/>
    </location>
</feature>
<feature type="transmembrane region" description="Helical" evidence="1">
    <location>
        <begin position="122"/>
        <end position="141"/>
    </location>
</feature>
<evidence type="ECO:0000313" key="2">
    <source>
        <dbReference type="EMBL" id="TCT35550.1"/>
    </source>
</evidence>
<proteinExistence type="predicted"/>
<sequence length="156" mass="17879">MRSKLIHQWKYKRRARLSFLGAEILWSVVLGIIQALVYQWYLSAHPEDASLVFQSNFYHQFSFSQFGLMEVLFAIIQIYIFTLLLTQRVRDMGIKYPFIISLVFTSASLFLAPLSMFNSSTLSVVFMFILLIGALIALFAPSAPETNVNIKNDVVN</sequence>
<gene>
    <name evidence="2" type="ORF">EC835_1033</name>
</gene>
<evidence type="ECO:0000313" key="3">
    <source>
        <dbReference type="Proteomes" id="UP000295055"/>
    </source>
</evidence>
<name>A0A4R3NMJ6_9GAMM</name>
<dbReference type="Proteomes" id="UP000295055">
    <property type="component" value="Unassembled WGS sequence"/>
</dbReference>
<dbReference type="AlphaFoldDB" id="A0A4R3NMJ6"/>